<dbReference type="AlphaFoldDB" id="A0A1H1TAB5"/>
<name>A0A1H1TAB5_9BRAD</name>
<reference evidence="3" key="1">
    <citation type="submission" date="2016-10" db="EMBL/GenBank/DDBJ databases">
        <authorList>
            <person name="Varghese N."/>
            <person name="Submissions S."/>
        </authorList>
    </citation>
    <scope>NUCLEOTIDE SEQUENCE [LARGE SCALE GENOMIC DNA]</scope>
    <source>
        <strain evidence="3">GAS369</strain>
    </source>
</reference>
<keyword evidence="1" id="KW-1133">Transmembrane helix</keyword>
<organism evidence="2 3">
    <name type="scientific">Bradyrhizobium canariense</name>
    <dbReference type="NCBI Taxonomy" id="255045"/>
    <lineage>
        <taxon>Bacteria</taxon>
        <taxon>Pseudomonadati</taxon>
        <taxon>Pseudomonadota</taxon>
        <taxon>Alphaproteobacteria</taxon>
        <taxon>Hyphomicrobiales</taxon>
        <taxon>Nitrobacteraceae</taxon>
        <taxon>Bradyrhizobium</taxon>
    </lineage>
</organism>
<protein>
    <submittedName>
        <fullName evidence="2">Uncharacterized protein</fullName>
    </submittedName>
</protein>
<keyword evidence="3" id="KW-1185">Reference proteome</keyword>
<gene>
    <name evidence="2" type="ORF">SAMN05444158_2470</name>
</gene>
<dbReference type="Proteomes" id="UP000243904">
    <property type="component" value="Chromosome I"/>
</dbReference>
<proteinExistence type="predicted"/>
<dbReference type="EMBL" id="LT629750">
    <property type="protein sequence ID" value="SDS57235.1"/>
    <property type="molecule type" value="Genomic_DNA"/>
</dbReference>
<evidence type="ECO:0000313" key="2">
    <source>
        <dbReference type="EMBL" id="SDS57235.1"/>
    </source>
</evidence>
<dbReference type="RefSeq" id="WP_100380853.1">
    <property type="nucleotide sequence ID" value="NZ_LT629750.1"/>
</dbReference>
<feature type="transmembrane region" description="Helical" evidence="1">
    <location>
        <begin position="63"/>
        <end position="86"/>
    </location>
</feature>
<keyword evidence="1" id="KW-0812">Transmembrane</keyword>
<feature type="transmembrane region" description="Helical" evidence="1">
    <location>
        <begin position="93"/>
        <end position="114"/>
    </location>
</feature>
<accession>A0A1H1TAB5</accession>
<sequence length="119" mass="13158">MSRSTFRRFVFAYGAAFALFYTIAHARGLALFTVYPAQGIVLLGLHRSRDVADPVLDFLAPEMYWYGWTASAAVGALVVGLVAALLPARLSWVWAWCVGVVPPMAMIACAYLTIPWFRL</sequence>
<evidence type="ECO:0000256" key="1">
    <source>
        <dbReference type="SAM" id="Phobius"/>
    </source>
</evidence>
<keyword evidence="1" id="KW-0472">Membrane</keyword>
<evidence type="ECO:0000313" key="3">
    <source>
        <dbReference type="Proteomes" id="UP000243904"/>
    </source>
</evidence>